<proteinExistence type="predicted"/>
<sequence length="240" mass="27966">MALTQAEFEKETEPKEKTLQEQISELQDVLIKMKQDGNNDLNLILSNILNYNQRAKGDYEAFIKDSNTIIKTARSYQEIILSKLNDVDNLDYKINERIKDTLYSYLNQYSSNVDNAVKLLNEATNTINNQLDFTERAMIERTEAVERKYIEHAGEAERKLAEQLETVEGKLVEQLRSVEQKFTEQEEAINKQLSEHSTEVDKKLSDHLNLVEQRYNDVLTKISEFSNRLSKLEPKQEETL</sequence>
<name>A0A1Z1LZR2_9CAUD</name>
<feature type="coiled-coil region" evidence="1">
    <location>
        <begin position="161"/>
        <end position="195"/>
    </location>
</feature>
<dbReference type="EMBL" id="MF176161">
    <property type="protein sequence ID" value="ARW58282.1"/>
    <property type="molecule type" value="Genomic_DNA"/>
</dbReference>
<evidence type="ECO:0000313" key="2">
    <source>
        <dbReference type="EMBL" id="ARW58282.1"/>
    </source>
</evidence>
<protein>
    <submittedName>
        <fullName evidence="2">Uncharacterized protein</fullName>
    </submittedName>
</protein>
<gene>
    <name evidence="2" type="ORF">DeepPurple_gp031</name>
</gene>
<keyword evidence="1" id="KW-0175">Coiled coil</keyword>
<evidence type="ECO:0000313" key="3">
    <source>
        <dbReference type="Proteomes" id="UP000225583"/>
    </source>
</evidence>
<evidence type="ECO:0000256" key="1">
    <source>
        <dbReference type="SAM" id="Coils"/>
    </source>
</evidence>
<organism evidence="2 3">
    <name type="scientific">Bacillus phage Deep-Purple</name>
    <dbReference type="NCBI Taxonomy" id="1873341"/>
    <lineage>
        <taxon>Viruses</taxon>
        <taxon>Duplodnaviria</taxon>
        <taxon>Heunggongvirae</taxon>
        <taxon>Uroviricota</taxon>
        <taxon>Caudoviricetes</taxon>
        <taxon>Deurplevirus</taxon>
        <taxon>Deurplevirus deeppurple</taxon>
    </lineage>
</organism>
<reference evidence="2 3" key="1">
    <citation type="submission" date="2017-05" db="EMBL/GenBank/DDBJ databases">
        <title>Complete Genome Sequence of Bacteriophage Deep-Purple infecting emetic Bacillus cereus.</title>
        <authorList>
            <person name="Hock L."/>
            <person name="Gillis A."/>
            <person name="Mahillon J."/>
        </authorList>
    </citation>
    <scope>NUCLEOTIDE SEQUENCE [LARGE SCALE GENOMIC DNA]</scope>
</reference>
<dbReference type="Gene3D" id="1.20.120.20">
    <property type="entry name" value="Apolipoprotein"/>
    <property type="match status" value="1"/>
</dbReference>
<accession>A0A1Z1LZR2</accession>
<dbReference type="SUPFAM" id="SSF58113">
    <property type="entry name" value="Apolipoprotein A-I"/>
    <property type="match status" value="1"/>
</dbReference>
<keyword evidence="3" id="KW-1185">Reference proteome</keyword>
<dbReference type="Proteomes" id="UP000225583">
    <property type="component" value="Segment"/>
</dbReference>